<evidence type="ECO:0000256" key="9">
    <source>
        <dbReference type="ARBA" id="ARBA00023277"/>
    </source>
</evidence>
<dbReference type="Pfam" id="PF13419">
    <property type="entry name" value="HAD_2"/>
    <property type="match status" value="1"/>
</dbReference>
<feature type="active site" description="Nucleophile" evidence="10">
    <location>
        <position position="16"/>
    </location>
</feature>
<dbReference type="EMBL" id="SACQ01000005">
    <property type="protein sequence ID" value="RVU30353.1"/>
    <property type="molecule type" value="Genomic_DNA"/>
</dbReference>
<gene>
    <name evidence="11" type="ORF">EOE65_11970</name>
</gene>
<evidence type="ECO:0000256" key="2">
    <source>
        <dbReference type="ARBA" id="ARBA00001946"/>
    </source>
</evidence>
<dbReference type="CDD" id="cd16417">
    <property type="entry name" value="HAD_PGPase"/>
    <property type="match status" value="1"/>
</dbReference>
<dbReference type="SFLD" id="SFLDS00003">
    <property type="entry name" value="Haloacid_Dehalogenase"/>
    <property type="match status" value="1"/>
</dbReference>
<dbReference type="NCBIfam" id="NF009695">
    <property type="entry name" value="PRK13222.1-2"/>
    <property type="match status" value="1"/>
</dbReference>
<comment type="caution">
    <text evidence="11">The sequence shown here is derived from an EMBL/GenBank/DDBJ whole genome shotgun (WGS) entry which is preliminary data.</text>
</comment>
<dbReference type="NCBIfam" id="TIGR01549">
    <property type="entry name" value="HAD-SF-IA-v1"/>
    <property type="match status" value="1"/>
</dbReference>
<evidence type="ECO:0000256" key="3">
    <source>
        <dbReference type="ARBA" id="ARBA00004818"/>
    </source>
</evidence>
<comment type="function">
    <text evidence="10">Specifically catalyzes the dephosphorylation of 2-phosphoglycolate. Is involved in the dissimilation of the intracellular 2-phosphoglycolate formed during the DNA repair of 3'-phosphoglycolate ends, a major class of DNA lesions induced by oxidative stress.</text>
</comment>
<dbReference type="PRINTS" id="PR00413">
    <property type="entry name" value="HADHALOGNASE"/>
</dbReference>
<keyword evidence="12" id="KW-1185">Reference proteome</keyword>
<dbReference type="GO" id="GO:0006281">
    <property type="term" value="P:DNA repair"/>
    <property type="evidence" value="ECO:0007669"/>
    <property type="project" value="TreeGrafter"/>
</dbReference>
<evidence type="ECO:0000256" key="7">
    <source>
        <dbReference type="ARBA" id="ARBA00022801"/>
    </source>
</evidence>
<dbReference type="InterPro" id="IPR041492">
    <property type="entry name" value="HAD_2"/>
</dbReference>
<dbReference type="InterPro" id="IPR037512">
    <property type="entry name" value="PGPase_prok"/>
</dbReference>
<keyword evidence="7 10" id="KW-0378">Hydrolase</keyword>
<dbReference type="InterPro" id="IPR023214">
    <property type="entry name" value="HAD_sf"/>
</dbReference>
<dbReference type="InterPro" id="IPR036412">
    <property type="entry name" value="HAD-like_sf"/>
</dbReference>
<dbReference type="GO" id="GO:0046295">
    <property type="term" value="P:glycolate biosynthetic process"/>
    <property type="evidence" value="ECO:0007669"/>
    <property type="project" value="UniProtKB-UniRule"/>
</dbReference>
<dbReference type="FunFam" id="3.40.50.1000:FF:000022">
    <property type="entry name" value="Phosphoglycolate phosphatase"/>
    <property type="match status" value="1"/>
</dbReference>
<dbReference type="Gene3D" id="3.40.50.1000">
    <property type="entry name" value="HAD superfamily/HAD-like"/>
    <property type="match status" value="1"/>
</dbReference>
<sequence length="220" mass="23372">MKTLFDGQWPDLVLFDLDGTLVDSVPDLAAAVDAMLAQFGSDVAGQQRVETWVGNGAQTLVERALSWADLSEVSVADALACFLHHYEGNLAGASYLYKGVEPLLSGLKQLGVPMAVVTNKPIALTHPLLAALKIDHYFSAVVGGDSFAQKKPAPMPLLNVMETHQVSADRTLMVGDSINDVAAARAAGCKVVAVTYGYNHGEPIEATGPDKIVDRLDELL</sequence>
<dbReference type="HAMAP" id="MF_00495">
    <property type="entry name" value="GPH_hydrolase_bact"/>
    <property type="match status" value="1"/>
</dbReference>
<comment type="pathway">
    <text evidence="3 10">Organic acid metabolism; glycolate biosynthesis; glycolate from 2-phosphoglycolate: step 1/1.</text>
</comment>
<dbReference type="RefSeq" id="WP_127694549.1">
    <property type="nucleotide sequence ID" value="NZ_SACQ01000005.1"/>
</dbReference>
<dbReference type="AlphaFoldDB" id="A0A437Q7J1"/>
<dbReference type="GO" id="GO:0046872">
    <property type="term" value="F:metal ion binding"/>
    <property type="evidence" value="ECO:0007669"/>
    <property type="project" value="UniProtKB-KW"/>
</dbReference>
<dbReference type="InterPro" id="IPR050155">
    <property type="entry name" value="HAD-like_hydrolase_sf"/>
</dbReference>
<reference evidence="11 12" key="1">
    <citation type="submission" date="2019-01" db="EMBL/GenBank/DDBJ databases">
        <authorList>
            <person name="Chen W.-M."/>
        </authorList>
    </citation>
    <scope>NUCLEOTIDE SEQUENCE [LARGE SCALE GENOMIC DNA]</scope>
    <source>
        <strain evidence="11 12">HPM-16</strain>
    </source>
</reference>
<accession>A0A437Q7J1</accession>
<dbReference type="Gene3D" id="1.10.150.240">
    <property type="entry name" value="Putative phosphatase, domain 2"/>
    <property type="match status" value="1"/>
</dbReference>
<dbReference type="SUPFAM" id="SSF56784">
    <property type="entry name" value="HAD-like"/>
    <property type="match status" value="1"/>
</dbReference>
<dbReference type="SFLD" id="SFLDG01129">
    <property type="entry name" value="C1.5:_HAD__Beta-PGM__Phosphata"/>
    <property type="match status" value="1"/>
</dbReference>
<evidence type="ECO:0000256" key="4">
    <source>
        <dbReference type="ARBA" id="ARBA00006171"/>
    </source>
</evidence>
<comment type="cofactor">
    <cofactor evidence="2 10">
        <name>Mg(2+)</name>
        <dbReference type="ChEBI" id="CHEBI:18420"/>
    </cofactor>
</comment>
<dbReference type="GO" id="GO:0005829">
    <property type="term" value="C:cytosol"/>
    <property type="evidence" value="ECO:0007669"/>
    <property type="project" value="TreeGrafter"/>
</dbReference>
<keyword evidence="9 10" id="KW-0119">Carbohydrate metabolism</keyword>
<evidence type="ECO:0000256" key="8">
    <source>
        <dbReference type="ARBA" id="ARBA00022842"/>
    </source>
</evidence>
<dbReference type="InterPro" id="IPR006439">
    <property type="entry name" value="HAD-SF_hydro_IA"/>
</dbReference>
<dbReference type="GO" id="GO:0005975">
    <property type="term" value="P:carbohydrate metabolic process"/>
    <property type="evidence" value="ECO:0007669"/>
    <property type="project" value="InterPro"/>
</dbReference>
<dbReference type="PANTHER" id="PTHR43434">
    <property type="entry name" value="PHOSPHOGLYCOLATE PHOSPHATASE"/>
    <property type="match status" value="1"/>
</dbReference>
<evidence type="ECO:0000313" key="11">
    <source>
        <dbReference type="EMBL" id="RVU30353.1"/>
    </source>
</evidence>
<dbReference type="InterPro" id="IPR023198">
    <property type="entry name" value="PGP-like_dom2"/>
</dbReference>
<dbReference type="UniPathway" id="UPA00865">
    <property type="reaction ID" value="UER00834"/>
</dbReference>
<evidence type="ECO:0000313" key="12">
    <source>
        <dbReference type="Proteomes" id="UP000282818"/>
    </source>
</evidence>
<feature type="binding site" evidence="10">
    <location>
        <position position="16"/>
    </location>
    <ligand>
        <name>Mg(2+)</name>
        <dbReference type="ChEBI" id="CHEBI:18420"/>
    </ligand>
</feature>
<keyword evidence="8 10" id="KW-0460">Magnesium</keyword>
<name>A0A437Q7J1_9GAMM</name>
<evidence type="ECO:0000256" key="6">
    <source>
        <dbReference type="ARBA" id="ARBA00022723"/>
    </source>
</evidence>
<feature type="binding site" evidence="10">
    <location>
        <position position="176"/>
    </location>
    <ligand>
        <name>Mg(2+)</name>
        <dbReference type="ChEBI" id="CHEBI:18420"/>
    </ligand>
</feature>
<proteinExistence type="inferred from homology"/>
<evidence type="ECO:0000256" key="5">
    <source>
        <dbReference type="ARBA" id="ARBA00013078"/>
    </source>
</evidence>
<comment type="similarity">
    <text evidence="4 10">Belongs to the HAD-like hydrolase superfamily. CbbY/CbbZ/Gph/YieH family.</text>
</comment>
<dbReference type="NCBIfam" id="TIGR01449">
    <property type="entry name" value="PGP_bact"/>
    <property type="match status" value="1"/>
</dbReference>
<organism evidence="11 12">
    <name type="scientific">Neptunomonas marina</name>
    <dbReference type="NCBI Taxonomy" id="1815562"/>
    <lineage>
        <taxon>Bacteria</taxon>
        <taxon>Pseudomonadati</taxon>
        <taxon>Pseudomonadota</taxon>
        <taxon>Gammaproteobacteria</taxon>
        <taxon>Oceanospirillales</taxon>
        <taxon>Oceanospirillaceae</taxon>
        <taxon>Neptunomonas</taxon>
    </lineage>
</organism>
<dbReference type="Proteomes" id="UP000282818">
    <property type="component" value="Unassembled WGS sequence"/>
</dbReference>
<dbReference type="NCBIfam" id="TIGR01509">
    <property type="entry name" value="HAD-SF-IA-v3"/>
    <property type="match status" value="1"/>
</dbReference>
<dbReference type="SFLD" id="SFLDG01135">
    <property type="entry name" value="C1.5.6:_HAD__Beta-PGM__Phospha"/>
    <property type="match status" value="1"/>
</dbReference>
<comment type="catalytic activity">
    <reaction evidence="1 10">
        <text>2-phosphoglycolate + H2O = glycolate + phosphate</text>
        <dbReference type="Rhea" id="RHEA:14369"/>
        <dbReference type="ChEBI" id="CHEBI:15377"/>
        <dbReference type="ChEBI" id="CHEBI:29805"/>
        <dbReference type="ChEBI" id="CHEBI:43474"/>
        <dbReference type="ChEBI" id="CHEBI:58033"/>
        <dbReference type="EC" id="3.1.3.18"/>
    </reaction>
</comment>
<feature type="binding site" evidence="10">
    <location>
        <position position="18"/>
    </location>
    <ligand>
        <name>Mg(2+)</name>
        <dbReference type="ChEBI" id="CHEBI:18420"/>
    </ligand>
</feature>
<keyword evidence="6 10" id="KW-0479">Metal-binding</keyword>
<dbReference type="EC" id="3.1.3.18" evidence="5 10"/>
<evidence type="ECO:0000256" key="1">
    <source>
        <dbReference type="ARBA" id="ARBA00000830"/>
    </source>
</evidence>
<evidence type="ECO:0000256" key="10">
    <source>
        <dbReference type="HAMAP-Rule" id="MF_00495"/>
    </source>
</evidence>
<protein>
    <recommendedName>
        <fullName evidence="5 10">Phosphoglycolate phosphatase</fullName>
        <shortName evidence="10">PGP</shortName>
        <shortName evidence="10">PGPase</shortName>
        <ecNumber evidence="5 10">3.1.3.18</ecNumber>
    </recommendedName>
</protein>
<dbReference type="PANTHER" id="PTHR43434:SF1">
    <property type="entry name" value="PHOSPHOGLYCOLATE PHOSPHATASE"/>
    <property type="match status" value="1"/>
</dbReference>
<dbReference type="GO" id="GO:0008967">
    <property type="term" value="F:phosphoglycolate phosphatase activity"/>
    <property type="evidence" value="ECO:0007669"/>
    <property type="project" value="UniProtKB-UniRule"/>
</dbReference>